<keyword evidence="4" id="KW-1185">Reference proteome</keyword>
<feature type="compositionally biased region" description="Polar residues" evidence="1">
    <location>
        <begin position="28"/>
        <end position="44"/>
    </location>
</feature>
<sequence length="44" mass="4917">MSENHNSQPTKNRPQPPKTIGKPPKTEFINSEQQPTASELSDIN</sequence>
<dbReference type="AlphaFoldDB" id="A0A2K8T3E9"/>
<evidence type="ECO:0000313" key="4">
    <source>
        <dbReference type="Proteomes" id="UP000232003"/>
    </source>
</evidence>
<dbReference type="Proteomes" id="UP000232003">
    <property type="component" value="Chromosome"/>
</dbReference>
<geneLocation type="plasmid" evidence="3">
    <name>pNFSY06</name>
</geneLocation>
<dbReference type="EMBL" id="CP024791">
    <property type="protein sequence ID" value="AUB43663.1"/>
    <property type="molecule type" value="Genomic_DNA"/>
</dbReference>
<accession>A0A2K8T3E9</accession>
<reference evidence="2 4" key="1">
    <citation type="submission" date="2017-11" db="EMBL/GenBank/DDBJ databases">
        <title>Complete genome of a free-living desiccation-tolerant cyanobacterium and its photosynthetic adaptation to extreme terrestrial habitat.</title>
        <authorList>
            <person name="Shang J."/>
        </authorList>
    </citation>
    <scope>NUCLEOTIDE SEQUENCE [LARGE SCALE GENOMIC DNA]</scope>
    <source>
        <strain evidence="2 4">CCNUN1</strain>
        <plasmid evidence="4">pnfsy06</plasmid>
        <plasmid evidence="3">pNFSY06</plasmid>
    </source>
</reference>
<dbReference type="KEGG" id="nfl:COO91_08218"/>
<protein>
    <submittedName>
        <fullName evidence="2">Uncharacterized protein</fullName>
    </submittedName>
</protein>
<evidence type="ECO:0000313" key="3">
    <source>
        <dbReference type="EMBL" id="AUB43663.1"/>
    </source>
</evidence>
<evidence type="ECO:0000256" key="1">
    <source>
        <dbReference type="SAM" id="MobiDB-lite"/>
    </source>
</evidence>
<proteinExistence type="predicted"/>
<dbReference type="RefSeq" id="WP_263984186.1">
    <property type="nucleotide sequence ID" value="NZ_CAWNNC010000001.1"/>
</dbReference>
<gene>
    <name evidence="2" type="ORF">COO91_08218</name>
    <name evidence="3" type="ORF">COO91_09847</name>
</gene>
<dbReference type="KEGG" id="nfl:COO91_09847"/>
<dbReference type="EMBL" id="CP024785">
    <property type="protein sequence ID" value="AUB42113.1"/>
    <property type="molecule type" value="Genomic_DNA"/>
</dbReference>
<geneLocation type="plasmid" evidence="4">
    <name>pnfsy06</name>
</geneLocation>
<dbReference type="Proteomes" id="UP000232003">
    <property type="component" value="Plasmid pNFSY06"/>
</dbReference>
<name>A0A2K8T3E9_9NOSO</name>
<keyword evidence="3" id="KW-0614">Plasmid</keyword>
<feature type="compositionally biased region" description="Polar residues" evidence="1">
    <location>
        <begin position="1"/>
        <end position="13"/>
    </location>
</feature>
<organism evidence="2 4">
    <name type="scientific">Nostoc flagelliforme CCNUN1</name>
    <dbReference type="NCBI Taxonomy" id="2038116"/>
    <lineage>
        <taxon>Bacteria</taxon>
        <taxon>Bacillati</taxon>
        <taxon>Cyanobacteriota</taxon>
        <taxon>Cyanophyceae</taxon>
        <taxon>Nostocales</taxon>
        <taxon>Nostocaceae</taxon>
        <taxon>Nostoc</taxon>
    </lineage>
</organism>
<evidence type="ECO:0000313" key="2">
    <source>
        <dbReference type="EMBL" id="AUB42113.1"/>
    </source>
</evidence>
<feature type="region of interest" description="Disordered" evidence="1">
    <location>
        <begin position="1"/>
        <end position="44"/>
    </location>
</feature>